<evidence type="ECO:0000313" key="1">
    <source>
        <dbReference type="EMBL" id="QFG73917.1"/>
    </source>
</evidence>
<reference evidence="1" key="1">
    <citation type="journal article" date="2019" name="Philos. Trans. R. Soc. Lond., B, Biol. Sci.">
        <title>Targeted metagenomic recovery of four divergent viruses reveals shared and distinctive characteristics of giant viruses of marine eukaryotes.</title>
        <authorList>
            <person name="Needham D.M."/>
            <person name="Poirier C."/>
            <person name="Hehenberger E."/>
            <person name="Jimenez V."/>
            <person name="Swalwell J.E."/>
            <person name="Santoro A.E."/>
            <person name="Worden A.Z."/>
        </authorList>
    </citation>
    <scope>NUCLEOTIDE SEQUENCE</scope>
    <source>
        <strain evidence="1">OPacV-662</strain>
    </source>
</reference>
<accession>A0A5J6VIH7</accession>
<name>A0A5J6VIH7_9VIRU</name>
<dbReference type="EMBL" id="MN448274">
    <property type="protein sequence ID" value="QFG73917.1"/>
    <property type="molecule type" value="Genomic_DNA"/>
</dbReference>
<protein>
    <submittedName>
        <fullName evidence="1">Uncharacterized protein</fullName>
    </submittedName>
</protein>
<sequence length="84" mass="9778">MHICKIEIFNIFYFICIIWQMDSIQALCQDFKDRGGYPAFKNNTLDFVATLVEKTAQLITSDASNINNTNELKDELKDDSYEFI</sequence>
<organism evidence="1">
    <name type="scientific">Megaviridae environmental sample</name>
    <dbReference type="NCBI Taxonomy" id="1737588"/>
    <lineage>
        <taxon>Viruses</taxon>
        <taxon>Varidnaviria</taxon>
        <taxon>Bamfordvirae</taxon>
        <taxon>Nucleocytoviricota</taxon>
        <taxon>Megaviricetes</taxon>
        <taxon>Imitervirales</taxon>
        <taxon>Mimiviridae</taxon>
        <taxon>environmental samples</taxon>
    </lineage>
</organism>
<proteinExistence type="predicted"/>